<dbReference type="Pfam" id="PF00702">
    <property type="entry name" value="Hydrolase"/>
    <property type="match status" value="1"/>
</dbReference>
<keyword evidence="2" id="KW-1185">Reference proteome</keyword>
<dbReference type="InterPro" id="IPR023198">
    <property type="entry name" value="PGP-like_dom2"/>
</dbReference>
<dbReference type="Proteomes" id="UP000651057">
    <property type="component" value="Unassembled WGS sequence"/>
</dbReference>
<dbReference type="InterPro" id="IPR011951">
    <property type="entry name" value="HAD-SF_hydro_IA_YjjG/PynA"/>
</dbReference>
<dbReference type="Gene3D" id="3.40.50.1000">
    <property type="entry name" value="HAD superfamily/HAD-like"/>
    <property type="match status" value="1"/>
</dbReference>
<protein>
    <submittedName>
        <fullName evidence="1">YjjG family noncanonical pyrimidine nucleotidase</fullName>
    </submittedName>
</protein>
<dbReference type="InterPro" id="IPR006439">
    <property type="entry name" value="HAD-SF_hydro_IA"/>
</dbReference>
<dbReference type="PANTHER" id="PTHR47478">
    <property type="match status" value="1"/>
</dbReference>
<dbReference type="NCBIfam" id="TIGR02254">
    <property type="entry name" value="YjjG_YfnB"/>
    <property type="match status" value="1"/>
</dbReference>
<reference evidence="1" key="1">
    <citation type="submission" date="2021-01" db="EMBL/GenBank/DDBJ databases">
        <authorList>
            <person name="Zhong Y.L."/>
        </authorList>
    </citation>
    <scope>NUCLEOTIDE SEQUENCE</scope>
    <source>
        <strain evidence="1">KCTC 23302</strain>
    </source>
</reference>
<dbReference type="GO" id="GO:0008253">
    <property type="term" value="F:5'-nucleotidase activity"/>
    <property type="evidence" value="ECO:0007669"/>
    <property type="project" value="InterPro"/>
</dbReference>
<dbReference type="CDD" id="cd04305">
    <property type="entry name" value="HAD_Neu5Ac-Pase_like"/>
    <property type="match status" value="1"/>
</dbReference>
<sequence>MMNNIIKHIFFDLDHTLWDFDKNSSLAFEMLFEKFNVNLQIDDFIEKYQPINMKYWKLYREERVSKKHLRRNRLIEAFTAFGIEFHIDTIDTMSDDYIDFLPLNNYLIDGTKELLEYLKPKYEMHIITNGFKEVQNNKLASSGIKHYFKTITNSEEVGVKKPNPFIFEHAIRVSGADITNSVMIGDNYEADILGAQAFGLKTICFNYHKEKLPKQNIQVSELKQIKKLL</sequence>
<dbReference type="RefSeq" id="WP_201922808.1">
    <property type="nucleotide sequence ID" value="NZ_BAABAX010000020.1"/>
</dbReference>
<dbReference type="NCBIfam" id="TIGR01549">
    <property type="entry name" value="HAD-SF-IA-v1"/>
    <property type="match status" value="1"/>
</dbReference>
<dbReference type="SFLD" id="SFLDG01129">
    <property type="entry name" value="C1.5:_HAD__Beta-PGM__Phosphata"/>
    <property type="match status" value="1"/>
</dbReference>
<gene>
    <name evidence="1" type="ORF">JJQ60_16435</name>
</gene>
<dbReference type="PRINTS" id="PR00413">
    <property type="entry name" value="HADHALOGNASE"/>
</dbReference>
<evidence type="ECO:0000313" key="2">
    <source>
        <dbReference type="Proteomes" id="UP000651057"/>
    </source>
</evidence>
<dbReference type="SFLD" id="SFLDS00003">
    <property type="entry name" value="Haloacid_Dehalogenase"/>
    <property type="match status" value="1"/>
</dbReference>
<name>A0A937DCM8_9FLAO</name>
<proteinExistence type="predicted"/>
<dbReference type="Gene3D" id="1.10.150.240">
    <property type="entry name" value="Putative phosphatase, domain 2"/>
    <property type="match status" value="1"/>
</dbReference>
<accession>A0A937DCM8</accession>
<dbReference type="AlphaFoldDB" id="A0A937DCM8"/>
<dbReference type="SUPFAM" id="SSF56784">
    <property type="entry name" value="HAD-like"/>
    <property type="match status" value="1"/>
</dbReference>
<dbReference type="InterPro" id="IPR023214">
    <property type="entry name" value="HAD_sf"/>
</dbReference>
<dbReference type="PANTHER" id="PTHR47478:SF1">
    <property type="entry name" value="PYRIMIDINE 5'-NUCLEOTIDASE YJJG"/>
    <property type="match status" value="1"/>
</dbReference>
<dbReference type="InterPro" id="IPR052550">
    <property type="entry name" value="Pyrimidine_5'-ntase_YjjG"/>
</dbReference>
<dbReference type="EMBL" id="JAERQJ010000007">
    <property type="protein sequence ID" value="MBL0685121.1"/>
    <property type="molecule type" value="Genomic_DNA"/>
</dbReference>
<evidence type="ECO:0000313" key="1">
    <source>
        <dbReference type="EMBL" id="MBL0685121.1"/>
    </source>
</evidence>
<dbReference type="InterPro" id="IPR036412">
    <property type="entry name" value="HAD-like_sf"/>
</dbReference>
<comment type="caution">
    <text evidence="1">The sequence shown here is derived from an EMBL/GenBank/DDBJ whole genome shotgun (WGS) entry which is preliminary data.</text>
</comment>
<organism evidence="1 2">
    <name type="scientific">Aquimarina mytili</name>
    <dbReference type="NCBI Taxonomy" id="874423"/>
    <lineage>
        <taxon>Bacteria</taxon>
        <taxon>Pseudomonadati</taxon>
        <taxon>Bacteroidota</taxon>
        <taxon>Flavobacteriia</taxon>
        <taxon>Flavobacteriales</taxon>
        <taxon>Flavobacteriaceae</taxon>
        <taxon>Aquimarina</taxon>
    </lineage>
</organism>